<evidence type="ECO:0000256" key="4">
    <source>
        <dbReference type="ARBA" id="ARBA00023159"/>
    </source>
</evidence>
<protein>
    <submittedName>
        <fullName evidence="7">Hydrogen peroxide-inducible genes activator =&gt; OxyR</fullName>
    </submittedName>
</protein>
<dbReference type="Pfam" id="PF00126">
    <property type="entry name" value="HTH_1"/>
    <property type="match status" value="1"/>
</dbReference>
<keyword evidence="3" id="KW-0238">DNA-binding</keyword>
<dbReference type="PANTHER" id="PTHR30346">
    <property type="entry name" value="TRANSCRIPTIONAL DUAL REGULATOR HCAR-RELATED"/>
    <property type="match status" value="1"/>
</dbReference>
<evidence type="ECO:0000313" key="7">
    <source>
        <dbReference type="EMBL" id="VAV93822.1"/>
    </source>
</evidence>
<dbReference type="EMBL" id="UOEC01000112">
    <property type="protein sequence ID" value="VAV93822.1"/>
    <property type="molecule type" value="Genomic_DNA"/>
</dbReference>
<comment type="similarity">
    <text evidence="1">Belongs to the LysR transcriptional regulatory family.</text>
</comment>
<dbReference type="SUPFAM" id="SSF46785">
    <property type="entry name" value="Winged helix' DNA-binding domain"/>
    <property type="match status" value="1"/>
</dbReference>
<dbReference type="AlphaFoldDB" id="A0A3B0RQ92"/>
<dbReference type="PANTHER" id="PTHR30346:SF26">
    <property type="entry name" value="HYDROGEN PEROXIDE-INDUCIBLE GENES ACTIVATOR"/>
    <property type="match status" value="1"/>
</dbReference>
<dbReference type="CDD" id="cd08411">
    <property type="entry name" value="PBP2_OxyR"/>
    <property type="match status" value="1"/>
</dbReference>
<organism evidence="7">
    <name type="scientific">hydrothermal vent metagenome</name>
    <dbReference type="NCBI Taxonomy" id="652676"/>
    <lineage>
        <taxon>unclassified sequences</taxon>
        <taxon>metagenomes</taxon>
        <taxon>ecological metagenomes</taxon>
    </lineage>
</organism>
<dbReference type="InterPro" id="IPR005119">
    <property type="entry name" value="LysR_subst-bd"/>
</dbReference>
<evidence type="ECO:0000256" key="3">
    <source>
        <dbReference type="ARBA" id="ARBA00023125"/>
    </source>
</evidence>
<sequence length="297" mass="32377">MKYLPSIKQLQYLTALAQTEHFSRAAQLCNVTQSTLSAGIRELETVFGVKLAERTKRTVIITPIGAQIAERAASLVRDAEDMMALSATSDGPLTGRLHMGAIPTIAPYLLPKLLPNLRAQYPRLDLALRETQTAILVDEVLTGKIDVALLALPASDNKLVEQPLFEDNFVLVMPATHPLTGKKQIDAKALNDENLLLLEEGHCFRDQAIEFCTASGLSKFSTLAATSLATITQIVSADFGLTLLPQMAVEKETAFDDKLTARPFKSPQPSRTIGLIWRKNSPRVADFEALGKVIKAA</sequence>
<dbReference type="InterPro" id="IPR000847">
    <property type="entry name" value="LysR_HTH_N"/>
</dbReference>
<keyword evidence="5" id="KW-0804">Transcription</keyword>
<dbReference type="PRINTS" id="PR00039">
    <property type="entry name" value="HTHLYSR"/>
</dbReference>
<feature type="domain" description="HTH lysR-type" evidence="6">
    <location>
        <begin position="5"/>
        <end position="62"/>
    </location>
</feature>
<reference evidence="7" key="1">
    <citation type="submission" date="2018-06" db="EMBL/GenBank/DDBJ databases">
        <authorList>
            <person name="Zhirakovskaya E."/>
        </authorList>
    </citation>
    <scope>NUCLEOTIDE SEQUENCE</scope>
</reference>
<evidence type="ECO:0000259" key="6">
    <source>
        <dbReference type="PROSITE" id="PS50931"/>
    </source>
</evidence>
<dbReference type="Gene3D" id="1.10.10.10">
    <property type="entry name" value="Winged helix-like DNA-binding domain superfamily/Winged helix DNA-binding domain"/>
    <property type="match status" value="1"/>
</dbReference>
<evidence type="ECO:0000256" key="2">
    <source>
        <dbReference type="ARBA" id="ARBA00023015"/>
    </source>
</evidence>
<dbReference type="Pfam" id="PF03466">
    <property type="entry name" value="LysR_substrate"/>
    <property type="match status" value="1"/>
</dbReference>
<dbReference type="InterPro" id="IPR036388">
    <property type="entry name" value="WH-like_DNA-bd_sf"/>
</dbReference>
<dbReference type="Gene3D" id="3.40.190.10">
    <property type="entry name" value="Periplasmic binding protein-like II"/>
    <property type="match status" value="2"/>
</dbReference>
<keyword evidence="4" id="KW-0010">Activator</keyword>
<dbReference type="FunFam" id="1.10.10.10:FF:000001">
    <property type="entry name" value="LysR family transcriptional regulator"/>
    <property type="match status" value="1"/>
</dbReference>
<accession>A0A3B0RQ92</accession>
<name>A0A3B0RQ92_9ZZZZ</name>
<evidence type="ECO:0000256" key="5">
    <source>
        <dbReference type="ARBA" id="ARBA00023163"/>
    </source>
</evidence>
<dbReference type="GO" id="GO:0003700">
    <property type="term" value="F:DNA-binding transcription factor activity"/>
    <property type="evidence" value="ECO:0007669"/>
    <property type="project" value="InterPro"/>
</dbReference>
<evidence type="ECO:0000256" key="1">
    <source>
        <dbReference type="ARBA" id="ARBA00009437"/>
    </source>
</evidence>
<proteinExistence type="inferred from homology"/>
<dbReference type="GO" id="GO:0003677">
    <property type="term" value="F:DNA binding"/>
    <property type="evidence" value="ECO:0007669"/>
    <property type="project" value="UniProtKB-KW"/>
</dbReference>
<dbReference type="SUPFAM" id="SSF53850">
    <property type="entry name" value="Periplasmic binding protein-like II"/>
    <property type="match status" value="1"/>
</dbReference>
<dbReference type="InterPro" id="IPR036390">
    <property type="entry name" value="WH_DNA-bd_sf"/>
</dbReference>
<keyword evidence="2" id="KW-0805">Transcription regulation</keyword>
<dbReference type="GO" id="GO:0032993">
    <property type="term" value="C:protein-DNA complex"/>
    <property type="evidence" value="ECO:0007669"/>
    <property type="project" value="TreeGrafter"/>
</dbReference>
<gene>
    <name evidence="7" type="ORF">MNBD_ALPHA08-1276</name>
</gene>
<dbReference type="PROSITE" id="PS50931">
    <property type="entry name" value="HTH_LYSR"/>
    <property type="match status" value="1"/>
</dbReference>